<evidence type="ECO:0000256" key="1">
    <source>
        <dbReference type="SAM" id="MobiDB-lite"/>
    </source>
</evidence>
<keyword evidence="3" id="KW-1185">Reference proteome</keyword>
<dbReference type="RefSeq" id="WP_006801235.1">
    <property type="nucleotide sequence ID" value="NZ_GL891990.1"/>
</dbReference>
<dbReference type="HOGENOM" id="CLU_1127236_0_0_10"/>
<organism evidence="2 3">
    <name type="scientific">Dysgonomonas gadei ATCC BAA-286</name>
    <dbReference type="NCBI Taxonomy" id="742766"/>
    <lineage>
        <taxon>Bacteria</taxon>
        <taxon>Pseudomonadati</taxon>
        <taxon>Bacteroidota</taxon>
        <taxon>Bacteroidia</taxon>
        <taxon>Bacteroidales</taxon>
        <taxon>Dysgonomonadaceae</taxon>
        <taxon>Dysgonomonas</taxon>
    </lineage>
</organism>
<dbReference type="Proteomes" id="UP000004913">
    <property type="component" value="Unassembled WGS sequence"/>
</dbReference>
<proteinExistence type="predicted"/>
<feature type="compositionally biased region" description="Acidic residues" evidence="1">
    <location>
        <begin position="101"/>
        <end position="120"/>
    </location>
</feature>
<sequence length="223" mass="25341">MQKRKKNAAKKTVFNPFRAAPKEDIIGKSKFDIRQSRTEATTLINSEKEKENASIFVEKEEKKTSVAIPLDKLDEVFSTDNKTEENSDEINLEIENTPPELEPDNDFEEIDETESEEEDTEGRAGVSMALGLDFNNLASMVRTVETPDNATSEEKEEAGRVLVEIRKTDMFEQVVSGEPKKKVVVSSLMDNYFTAFHRKQQEAGELEEPTVRAPKEFDVRKFA</sequence>
<evidence type="ECO:0000313" key="3">
    <source>
        <dbReference type="Proteomes" id="UP000004913"/>
    </source>
</evidence>
<dbReference type="AlphaFoldDB" id="F5J2Y6"/>
<dbReference type="STRING" id="742766.HMPREF9455_03703"/>
<feature type="region of interest" description="Disordered" evidence="1">
    <location>
        <begin position="79"/>
        <end position="124"/>
    </location>
</feature>
<evidence type="ECO:0000313" key="2">
    <source>
        <dbReference type="EMBL" id="EGJ99944.1"/>
    </source>
</evidence>
<dbReference type="EMBL" id="ADLV01000048">
    <property type="protein sequence ID" value="EGJ99944.1"/>
    <property type="molecule type" value="Genomic_DNA"/>
</dbReference>
<comment type="caution">
    <text evidence="2">The sequence shown here is derived from an EMBL/GenBank/DDBJ whole genome shotgun (WGS) entry which is preliminary data.</text>
</comment>
<reference evidence="2 3" key="1">
    <citation type="submission" date="2011-04" db="EMBL/GenBank/DDBJ databases">
        <title>The Genome Sequence of Dysgonomonas gadei ATCC BAA-286.</title>
        <authorList>
            <consortium name="The Broad Institute Genome Sequencing Platform"/>
            <person name="Earl A."/>
            <person name="Ward D."/>
            <person name="Feldgarden M."/>
            <person name="Gevers D."/>
            <person name="Pudlo N."/>
            <person name="Martens E."/>
            <person name="Allen-Vercoe E."/>
            <person name="Young S.K."/>
            <person name="Zeng Q."/>
            <person name="Gargeya S."/>
            <person name="Fitzgerald M."/>
            <person name="Haas B."/>
            <person name="Abouelleil A."/>
            <person name="Alvarado L."/>
            <person name="Arachchi H.M."/>
            <person name="Berlin A."/>
            <person name="Brown A."/>
            <person name="Chapman S.B."/>
            <person name="Chen Z."/>
            <person name="Dunbar C."/>
            <person name="Freedman E."/>
            <person name="Gearin G."/>
            <person name="Gellesch M."/>
            <person name="Goldberg J."/>
            <person name="Griggs A."/>
            <person name="Gujja S."/>
            <person name="Heiman D."/>
            <person name="Howarth C."/>
            <person name="Larson L."/>
            <person name="Lui A."/>
            <person name="MacDonald P.J.P."/>
            <person name="Mehta T."/>
            <person name="Montmayeur A."/>
            <person name="Murphy C."/>
            <person name="Neiman D."/>
            <person name="Pearson M."/>
            <person name="Priest M."/>
            <person name="Roberts A."/>
            <person name="Saif S."/>
            <person name="Shea T."/>
            <person name="Shenoy N."/>
            <person name="Sisk P."/>
            <person name="Stolte C."/>
            <person name="Sykes S."/>
            <person name="Yandava C."/>
            <person name="Wortman J."/>
            <person name="Nusbaum C."/>
            <person name="Birren B."/>
        </authorList>
    </citation>
    <scope>NUCLEOTIDE SEQUENCE [LARGE SCALE GENOMIC DNA]</scope>
    <source>
        <strain evidence="2 3">ATCC BAA-286</strain>
    </source>
</reference>
<name>F5J2Y6_9BACT</name>
<accession>F5J2Y6</accession>
<dbReference type="eggNOG" id="ENOG50333Q1">
    <property type="taxonomic scope" value="Bacteria"/>
</dbReference>
<gene>
    <name evidence="2" type="ORF">HMPREF9455_03703</name>
</gene>
<protein>
    <submittedName>
        <fullName evidence="2">Uncharacterized protein</fullName>
    </submittedName>
</protein>